<feature type="domain" description="Flavodoxin" evidence="1">
    <location>
        <begin position="4"/>
        <end position="126"/>
    </location>
</feature>
<reference evidence="2" key="1">
    <citation type="submission" date="2021-02" db="EMBL/GenBank/DDBJ databases">
        <title>Genome sequence Cadophora malorum strain M34.</title>
        <authorList>
            <person name="Stefanovic E."/>
            <person name="Vu D."/>
            <person name="Scully C."/>
            <person name="Dijksterhuis J."/>
            <person name="Roader J."/>
            <person name="Houbraken J."/>
        </authorList>
    </citation>
    <scope>NUCLEOTIDE SEQUENCE</scope>
    <source>
        <strain evidence="2">M34</strain>
    </source>
</reference>
<dbReference type="InterPro" id="IPR052200">
    <property type="entry name" value="Protoporphyrinogen_IX_DH"/>
</dbReference>
<protein>
    <recommendedName>
        <fullName evidence="1">Flavodoxin domain-containing protein</fullName>
    </recommendedName>
</protein>
<gene>
    <name evidence="2" type="ORF">IFR04_003199</name>
</gene>
<comment type="caution">
    <text evidence="2">The sequence shown here is derived from an EMBL/GenBank/DDBJ whole genome shotgun (WGS) entry which is preliminary data.</text>
</comment>
<dbReference type="PANTHER" id="PTHR38030">
    <property type="entry name" value="PROTOPORPHYRINOGEN IX DEHYDROGENASE [MENAQUINONE]"/>
    <property type="match status" value="1"/>
</dbReference>
<dbReference type="Pfam" id="PF12724">
    <property type="entry name" value="Flavodoxin_5"/>
    <property type="match status" value="1"/>
</dbReference>
<evidence type="ECO:0000259" key="1">
    <source>
        <dbReference type="Pfam" id="PF12724"/>
    </source>
</evidence>
<dbReference type="GO" id="GO:0006783">
    <property type="term" value="P:heme biosynthetic process"/>
    <property type="evidence" value="ECO:0007669"/>
    <property type="project" value="TreeGrafter"/>
</dbReference>
<accession>A0A8H8BTZ6</accession>
<keyword evidence="3" id="KW-1185">Reference proteome</keyword>
<dbReference type="SUPFAM" id="SSF52218">
    <property type="entry name" value="Flavoproteins"/>
    <property type="match status" value="1"/>
</dbReference>
<evidence type="ECO:0000313" key="2">
    <source>
        <dbReference type="EMBL" id="KAG4423654.1"/>
    </source>
</evidence>
<name>A0A8H8BTZ6_9HELO</name>
<dbReference type="PANTHER" id="PTHR38030:SF2">
    <property type="entry name" value="PROTOPORPHYRINOGEN IX DEHYDROGENASE [QUINONE]"/>
    <property type="match status" value="1"/>
</dbReference>
<dbReference type="GO" id="GO:0010181">
    <property type="term" value="F:FMN binding"/>
    <property type="evidence" value="ECO:0007669"/>
    <property type="project" value="TreeGrafter"/>
</dbReference>
<proteinExistence type="predicted"/>
<dbReference type="AlphaFoldDB" id="A0A8H8BTZ6"/>
<evidence type="ECO:0000313" key="3">
    <source>
        <dbReference type="Proteomes" id="UP000664132"/>
    </source>
</evidence>
<sequence>MKILITYATTSGSTRSIAERIQARIAAADFGSISLEPMETKASVDDFDAIIIGSCIHAGSWMRKGKKFIKNNATALRDNPKPTWAFSVGMPPESKFEGEEKQMYDWLSKQIVLEGHKLFYGAYQEKDVGGCLKLFFHCFGLKFEDKRNWEAMDEWADGIVRQLRVEQQRLGTLG</sequence>
<organism evidence="2 3">
    <name type="scientific">Cadophora malorum</name>
    <dbReference type="NCBI Taxonomy" id="108018"/>
    <lineage>
        <taxon>Eukaryota</taxon>
        <taxon>Fungi</taxon>
        <taxon>Dikarya</taxon>
        <taxon>Ascomycota</taxon>
        <taxon>Pezizomycotina</taxon>
        <taxon>Leotiomycetes</taxon>
        <taxon>Helotiales</taxon>
        <taxon>Ploettnerulaceae</taxon>
        <taxon>Cadophora</taxon>
    </lineage>
</organism>
<dbReference type="EMBL" id="JAFJYH010000031">
    <property type="protein sequence ID" value="KAG4423654.1"/>
    <property type="molecule type" value="Genomic_DNA"/>
</dbReference>
<dbReference type="Proteomes" id="UP000664132">
    <property type="component" value="Unassembled WGS sequence"/>
</dbReference>
<dbReference type="Gene3D" id="3.40.50.360">
    <property type="match status" value="1"/>
</dbReference>
<dbReference type="InterPro" id="IPR029039">
    <property type="entry name" value="Flavoprotein-like_sf"/>
</dbReference>
<dbReference type="CDD" id="cd03128">
    <property type="entry name" value="GAT_1"/>
    <property type="match status" value="1"/>
</dbReference>
<dbReference type="InterPro" id="IPR026816">
    <property type="entry name" value="Flavodoxin_dom"/>
</dbReference>
<dbReference type="GO" id="GO:0070819">
    <property type="term" value="F:menaquinone-dependent protoporphyrinogen oxidase activity"/>
    <property type="evidence" value="ECO:0007669"/>
    <property type="project" value="TreeGrafter"/>
</dbReference>
<dbReference type="OrthoDB" id="3505753at2759"/>